<dbReference type="EMBL" id="JOTA01000002">
    <property type="protein sequence ID" value="KFM22208.1"/>
    <property type="molecule type" value="Genomic_DNA"/>
</dbReference>
<evidence type="ECO:0000256" key="4">
    <source>
        <dbReference type="ARBA" id="ARBA00023004"/>
    </source>
</evidence>
<keyword evidence="8" id="KW-1185">Reference proteome</keyword>
<keyword evidence="3" id="KW-0479">Metal-binding</keyword>
<dbReference type="Gene3D" id="3.20.20.70">
    <property type="entry name" value="Aldolase class I"/>
    <property type="match status" value="1"/>
</dbReference>
<dbReference type="PANTHER" id="PTHR43409">
    <property type="entry name" value="ANAEROBIC MAGNESIUM-PROTOPORPHYRIN IX MONOMETHYL ESTER CYCLASE-RELATED"/>
    <property type="match status" value="1"/>
</dbReference>
<keyword evidence="5" id="KW-0411">Iron-sulfur</keyword>
<evidence type="ECO:0000256" key="2">
    <source>
        <dbReference type="ARBA" id="ARBA00022691"/>
    </source>
</evidence>
<dbReference type="SUPFAM" id="SSF102114">
    <property type="entry name" value="Radical SAM enzymes"/>
    <property type="match status" value="1"/>
</dbReference>
<accession>A0A087S904</accession>
<dbReference type="GO" id="GO:0051536">
    <property type="term" value="F:iron-sulfur cluster binding"/>
    <property type="evidence" value="ECO:0007669"/>
    <property type="project" value="UniProtKB-KW"/>
</dbReference>
<keyword evidence="4" id="KW-0408">Iron</keyword>
<dbReference type="Pfam" id="PF04055">
    <property type="entry name" value="Radical_SAM"/>
    <property type="match status" value="1"/>
</dbReference>
<organism evidence="7 8">
    <name type="scientific">Marine Group I thaumarchaeote SCGC AAA799-B03</name>
    <dbReference type="NCBI Taxonomy" id="1502289"/>
    <lineage>
        <taxon>Archaea</taxon>
        <taxon>Nitrososphaerota</taxon>
        <taxon>Marine Group I</taxon>
    </lineage>
</organism>
<protein>
    <submittedName>
        <fullName evidence="7">Trans-aconitate 2-methyltransferase protein</fullName>
        <ecNumber evidence="7">2.1.1.144</ecNumber>
    </submittedName>
</protein>
<dbReference type="Gene3D" id="3.40.50.280">
    <property type="entry name" value="Cobalamin-binding domain"/>
    <property type="match status" value="1"/>
</dbReference>
<dbReference type="InterPro" id="IPR007197">
    <property type="entry name" value="rSAM"/>
</dbReference>
<dbReference type="Proteomes" id="UP000029384">
    <property type="component" value="Unassembled WGS sequence"/>
</dbReference>
<dbReference type="PROSITE" id="PS51918">
    <property type="entry name" value="RADICAL_SAM"/>
    <property type="match status" value="1"/>
</dbReference>
<reference evidence="7 8" key="1">
    <citation type="submission" date="2014-06" db="EMBL/GenBank/DDBJ databases">
        <authorList>
            <person name="Ngugi D.K."/>
            <person name="Blom J."/>
            <person name="Alam I."/>
            <person name="Rashid M."/>
            <person name="Baalawi W."/>
            <person name="Zhang G."/>
            <person name="Hikmawan T."/>
            <person name="Guan Y."/>
            <person name="Antunes A."/>
            <person name="Siam R."/>
            <person name="El-Dorry H."/>
            <person name="Bajic V."/>
            <person name="Stingl U."/>
        </authorList>
    </citation>
    <scope>NUCLEOTIDE SEQUENCE [LARGE SCALE GENOMIC DNA]</scope>
    <source>
        <strain evidence="7">SCGC AAA799-B03</strain>
    </source>
</reference>
<keyword evidence="2" id="KW-0949">S-adenosyl-L-methionine</keyword>
<evidence type="ECO:0000256" key="5">
    <source>
        <dbReference type="ARBA" id="ARBA00023014"/>
    </source>
</evidence>
<comment type="caution">
    <text evidence="7">The sequence shown here is derived from an EMBL/GenBank/DDBJ whole genome shotgun (WGS) entry which is preliminary data.</text>
</comment>
<comment type="cofactor">
    <cofactor evidence="1">
        <name>[4Fe-4S] cluster</name>
        <dbReference type="ChEBI" id="CHEBI:49883"/>
    </cofactor>
</comment>
<dbReference type="InterPro" id="IPR058240">
    <property type="entry name" value="rSAM_sf"/>
</dbReference>
<evidence type="ECO:0000256" key="1">
    <source>
        <dbReference type="ARBA" id="ARBA00001966"/>
    </source>
</evidence>
<dbReference type="EC" id="2.1.1.144" evidence="7"/>
<dbReference type="SFLD" id="SFLDS00029">
    <property type="entry name" value="Radical_SAM"/>
    <property type="match status" value="1"/>
</dbReference>
<dbReference type="PANTHER" id="PTHR43409:SF7">
    <property type="entry name" value="BLL1977 PROTEIN"/>
    <property type="match status" value="1"/>
</dbReference>
<dbReference type="GO" id="GO:0046872">
    <property type="term" value="F:metal ion binding"/>
    <property type="evidence" value="ECO:0007669"/>
    <property type="project" value="UniProtKB-KW"/>
</dbReference>
<dbReference type="SFLD" id="SFLDG01082">
    <property type="entry name" value="B12-binding_domain_containing"/>
    <property type="match status" value="1"/>
</dbReference>
<dbReference type="InterPro" id="IPR013785">
    <property type="entry name" value="Aldolase_TIM"/>
</dbReference>
<dbReference type="InterPro" id="IPR051198">
    <property type="entry name" value="BchE-like"/>
</dbReference>
<dbReference type="GO" id="GO:0030798">
    <property type="term" value="F:trans-aconitate 2-methyltransferase activity"/>
    <property type="evidence" value="ECO:0007669"/>
    <property type="project" value="UniProtKB-EC"/>
</dbReference>
<evidence type="ECO:0000313" key="7">
    <source>
        <dbReference type="EMBL" id="KFM22208.1"/>
    </source>
</evidence>
<name>A0A087S904_9ARCH</name>
<evidence type="ECO:0000259" key="6">
    <source>
        <dbReference type="PROSITE" id="PS51918"/>
    </source>
</evidence>
<dbReference type="GO" id="GO:0032259">
    <property type="term" value="P:methylation"/>
    <property type="evidence" value="ECO:0007669"/>
    <property type="project" value="UniProtKB-KW"/>
</dbReference>
<keyword evidence="7" id="KW-0489">Methyltransferase</keyword>
<dbReference type="AlphaFoldDB" id="A0A087S904"/>
<keyword evidence="7" id="KW-0808">Transferase</keyword>
<gene>
    <name evidence="7" type="ORF">AAA799B03_00108</name>
</gene>
<evidence type="ECO:0000256" key="3">
    <source>
        <dbReference type="ARBA" id="ARBA00022723"/>
    </source>
</evidence>
<sequence>MQVSISYPPIPTDKGSPLLSQNRQFQYFNEATFIYPVIPAYAATILKQNDHDTIWDDAISEQKNYDSWLRGIERNAPDMICLETKTPTIKWHWKVISDIKRISPETKTLLYGDHVTALPMESFRNSKVDYIIRGGDYDRTIASLANYLDGKGTPDGGVWYRDNDSVKNTGDFTQKKDMGDLPFIDRDLTKWELYSVHNGNYKVTPGTYTMAGRDCWYRNDGGCTFCSWTTHYPQFTVRKPDNLLDEVGHLINNYGIREIFDDTGTFPIGGWLEKFCDGMVERKYNESLYMGCNMRFGALTMDQYRMMKKANFRFMLFGVESHNQKTIDMLNKGVTSEEQIKSCVNAAKAGLDPHLTIMFGYPWETKKDAMKTVEACKWLIKKGYAKTWQVTIVIPYPGTVLFDMAKMNGWLRTEDWERYDMREPILEAGMKESEVLQIVQNLYKVALDPEFILRKVVMIRSIDDIKFMVRGAGNIFGHIKDFAPEQLKQTLTKEEPITQ</sequence>
<feature type="domain" description="Radical SAM core" evidence="6">
    <location>
        <begin position="199"/>
        <end position="431"/>
    </location>
</feature>
<proteinExistence type="predicted"/>
<dbReference type="InterPro" id="IPR006638">
    <property type="entry name" value="Elp3/MiaA/NifB-like_rSAM"/>
</dbReference>
<evidence type="ECO:0000313" key="8">
    <source>
        <dbReference type="Proteomes" id="UP000029384"/>
    </source>
</evidence>
<dbReference type="SMART" id="SM00729">
    <property type="entry name" value="Elp3"/>
    <property type="match status" value="1"/>
</dbReference>